<evidence type="ECO:0000256" key="6">
    <source>
        <dbReference type="SAM" id="MobiDB-lite"/>
    </source>
</evidence>
<evidence type="ECO:0000259" key="7">
    <source>
        <dbReference type="PROSITE" id="PS50011"/>
    </source>
</evidence>
<gene>
    <name evidence="8" type="ORF">DB32_000312</name>
</gene>
<feature type="repeat" description="TPR" evidence="4">
    <location>
        <begin position="958"/>
        <end position="991"/>
    </location>
</feature>
<dbReference type="GO" id="GO:0004674">
    <property type="term" value="F:protein serine/threonine kinase activity"/>
    <property type="evidence" value="ECO:0007669"/>
    <property type="project" value="UniProtKB-KW"/>
</dbReference>
<sequence length="1421" mass="154126">MPPSTSPPPPVLGRYRILRRLGAGGMAEVFLAKSSGAEGIEKVLVVKRVLPTFARSPKFVSMFVDEAKVAMRLNHPNIVQVYNFEQVRDEFLLAMEYVDGLDLGRLLAAARRKGRRLPYALCALVAMEVSKGLDYAHNRKDESGVAMDIVHRDVSPQNVLVSYDGAVKVADFGIARARMVSEETGVIKGKFSYMSPEQARGQRVDRRSDVYSVGVLFSELLMNRAMYPGLQGMEVLEQVRDGRISAPRNVDSNVPAELDAIARRAMSFDREERYQTGRSLAGALSRWLHEQDDLHDGGELERFLLEVAPREVTSPEGPRRASESPPAGTHATHMQMQQGREIRERRNVVVVAGRLRDAREREAVTGVEKTGEAASDLAARVLDDIAFKYDAILEWPDGAARRSFRFALGLGRVSVDDPLHATRLALDVLEALEGISADALVPFTASIGLSRGLVTTVRTGPRLRHEPIGNVFDVARGLADAGAREEILATGEVYRLARRAFAFDAQDVRDVTVTTHGGGATMRHIRAYKLRGARTREERAAEARTLATQVGLFGRANEIQALVETWVEVCASKRSSRLAIVGELGAGKSALVAAALGRFQPDPRLLRVECAFGANEVPYAAVAELVREACGIPEDATPDHTLELMRESVSRLIKVSDKRKSVIDALAPLLVPSFSKDGDAESGDPSQLVAMAVRDLLGALARQGPTVLWVDAVQFADAASLQLVARLLAQTYDNALLVILCTRPGDRVEPLLRGIPRLDLGELADEDRKALIVAQLGGAHVPADLHQAIVHRAGGNPFFLLELVEALLDRGVIRVEGEGDGKRVVRRQGAHLALPTSLEDVIAARITELPDRERIALRWLSVVGPGLREGEVSRVAGIPIDDAIASLEARGLVLRKAGGALAFSSAVVRHVAYESIEPGDRARMHRRVGAWLAGLDVPVAPSRVARHHELAGDHAAAAAAWKEAGRAALAVYSNRDALRFFARALQLLPDDAPDRFELHEVREQILRVLGLRAEQRIELEAMRAIAEGAGAQRTREPRLLAIAMCRLARHDLDASRPVGVEAMLRRALDAAIEAGDKSAEVEAMRLFGHLRRDTGDVHGALEAFDRALARAGLDPDQLGARGLTLVQKGILLWRVGNLQSSLDASAESVAIFRRLGHKGHEAYALNALGVCLYSSGAFEDAIAVIRASILLDREVGDRLHLGRKAGNIGQMYADLGDVTRAMEFLRRALDVFESLDDQSGRVDTLTTMAELLVEQVGDLDAAQSALDDARGIAERLGDPYDLAHERIVRASLFAARGDHPSAEQAARAAVAHARTAAAAGYELLAAALRARFLAKLGRAQEARDLAREVQGGVRTRGVVERAQRLYFEVASALADAGDPEGSARALADARAVVDAHLAQIRDGALRDRYLATPVVRAIVSA</sequence>
<dbReference type="InterPro" id="IPR000719">
    <property type="entry name" value="Prot_kinase_dom"/>
</dbReference>
<dbReference type="SUPFAM" id="SSF55073">
    <property type="entry name" value="Nucleotide cyclase"/>
    <property type="match status" value="1"/>
</dbReference>
<dbReference type="PROSITE" id="PS00107">
    <property type="entry name" value="PROTEIN_KINASE_ATP"/>
    <property type="match status" value="1"/>
</dbReference>
<dbReference type="GO" id="GO:0005737">
    <property type="term" value="C:cytoplasm"/>
    <property type="evidence" value="ECO:0007669"/>
    <property type="project" value="TreeGrafter"/>
</dbReference>
<dbReference type="InterPro" id="IPR011009">
    <property type="entry name" value="Kinase-like_dom_sf"/>
</dbReference>
<feature type="region of interest" description="Disordered" evidence="6">
    <location>
        <begin position="311"/>
        <end position="340"/>
    </location>
</feature>
<dbReference type="PROSITE" id="PS50005">
    <property type="entry name" value="TPR"/>
    <property type="match status" value="2"/>
</dbReference>
<evidence type="ECO:0000256" key="3">
    <source>
        <dbReference type="ARBA" id="ARBA00022840"/>
    </source>
</evidence>
<dbReference type="Pfam" id="PF00069">
    <property type="entry name" value="Pkinase"/>
    <property type="match status" value="1"/>
</dbReference>
<protein>
    <submittedName>
        <fullName evidence="8">Serine/threonine protein kinase</fullName>
    </submittedName>
</protein>
<dbReference type="InterPro" id="IPR019734">
    <property type="entry name" value="TPR_rpt"/>
</dbReference>
<dbReference type="SMART" id="SM00382">
    <property type="entry name" value="AAA"/>
    <property type="match status" value="1"/>
</dbReference>
<dbReference type="GO" id="GO:0005524">
    <property type="term" value="F:ATP binding"/>
    <property type="evidence" value="ECO:0007669"/>
    <property type="project" value="UniProtKB-UniRule"/>
</dbReference>
<evidence type="ECO:0000313" key="8">
    <source>
        <dbReference type="EMBL" id="AKF03163.1"/>
    </source>
</evidence>
<dbReference type="InterPro" id="IPR041664">
    <property type="entry name" value="AAA_16"/>
</dbReference>
<evidence type="ECO:0000256" key="5">
    <source>
        <dbReference type="PROSITE-ProRule" id="PRU10141"/>
    </source>
</evidence>
<dbReference type="Proteomes" id="UP000034883">
    <property type="component" value="Chromosome"/>
</dbReference>
<dbReference type="Gene3D" id="3.40.50.300">
    <property type="entry name" value="P-loop containing nucleotide triphosphate hydrolases"/>
    <property type="match status" value="1"/>
</dbReference>
<keyword evidence="9" id="KW-1185">Reference proteome</keyword>
<keyword evidence="8" id="KW-0723">Serine/threonine-protein kinase</keyword>
<dbReference type="PROSITE" id="PS00109">
    <property type="entry name" value="PROTEIN_KINASE_TYR"/>
    <property type="match status" value="1"/>
</dbReference>
<evidence type="ECO:0000256" key="1">
    <source>
        <dbReference type="ARBA" id="ARBA00004167"/>
    </source>
</evidence>
<dbReference type="SMART" id="SM00028">
    <property type="entry name" value="TPR"/>
    <property type="match status" value="5"/>
</dbReference>
<dbReference type="EMBL" id="CP011125">
    <property type="protein sequence ID" value="AKF03163.1"/>
    <property type="molecule type" value="Genomic_DNA"/>
</dbReference>
<reference evidence="8 9" key="1">
    <citation type="submission" date="2015-03" db="EMBL/GenBank/DDBJ databases">
        <title>Genome assembly of Sandaracinus amylolyticus DSM 53668.</title>
        <authorList>
            <person name="Sharma G."/>
            <person name="Subramanian S."/>
        </authorList>
    </citation>
    <scope>NUCLEOTIDE SEQUENCE [LARGE SCALE GENOMIC DNA]</scope>
    <source>
        <strain evidence="8 9">DSM 53668</strain>
    </source>
</reference>
<dbReference type="InterPro" id="IPR029787">
    <property type="entry name" value="Nucleotide_cyclase"/>
</dbReference>
<dbReference type="Pfam" id="PF13181">
    <property type="entry name" value="TPR_8"/>
    <property type="match status" value="1"/>
</dbReference>
<dbReference type="OrthoDB" id="9801841at2"/>
<dbReference type="SUPFAM" id="SSF56112">
    <property type="entry name" value="Protein kinase-like (PK-like)"/>
    <property type="match status" value="1"/>
</dbReference>
<dbReference type="InterPro" id="IPR003593">
    <property type="entry name" value="AAA+_ATPase"/>
</dbReference>
<dbReference type="SUPFAM" id="SSF48452">
    <property type="entry name" value="TPR-like"/>
    <property type="match status" value="2"/>
</dbReference>
<name>A0A0F6YF28_9BACT</name>
<dbReference type="Pfam" id="PF13191">
    <property type="entry name" value="AAA_16"/>
    <property type="match status" value="1"/>
</dbReference>
<dbReference type="PANTHER" id="PTHR16305:SF28">
    <property type="entry name" value="GUANYLATE CYCLASE DOMAIN-CONTAINING PROTEIN"/>
    <property type="match status" value="1"/>
</dbReference>
<dbReference type="InterPro" id="IPR008266">
    <property type="entry name" value="Tyr_kinase_AS"/>
</dbReference>
<dbReference type="InterPro" id="IPR017441">
    <property type="entry name" value="Protein_kinase_ATP_BS"/>
</dbReference>
<evidence type="ECO:0000256" key="2">
    <source>
        <dbReference type="ARBA" id="ARBA00022741"/>
    </source>
</evidence>
<proteinExistence type="predicted"/>
<keyword evidence="8" id="KW-0808">Transferase</keyword>
<dbReference type="RefSeq" id="WP_075097423.1">
    <property type="nucleotide sequence ID" value="NZ_CP011125.1"/>
</dbReference>
<dbReference type="InterPro" id="IPR011990">
    <property type="entry name" value="TPR-like_helical_dom_sf"/>
</dbReference>
<dbReference type="CDD" id="cd14014">
    <property type="entry name" value="STKc_PknB_like"/>
    <property type="match status" value="1"/>
</dbReference>
<keyword evidence="8" id="KW-0418">Kinase</keyword>
<dbReference type="Gene3D" id="1.25.40.10">
    <property type="entry name" value="Tetratricopeptide repeat domain"/>
    <property type="match status" value="1"/>
</dbReference>
<dbReference type="STRING" id="927083.DB32_000312"/>
<comment type="subcellular location">
    <subcellularLocation>
        <location evidence="1">Membrane</location>
        <topology evidence="1">Single-pass membrane protein</topology>
    </subcellularLocation>
</comment>
<dbReference type="PANTHER" id="PTHR16305">
    <property type="entry name" value="TESTICULAR SOLUBLE ADENYLYL CYCLASE"/>
    <property type="match status" value="1"/>
</dbReference>
<dbReference type="SUPFAM" id="SSF52540">
    <property type="entry name" value="P-loop containing nucleoside triphosphate hydrolases"/>
    <property type="match status" value="1"/>
</dbReference>
<dbReference type="Gene3D" id="3.30.200.20">
    <property type="entry name" value="Phosphorylase Kinase, domain 1"/>
    <property type="match status" value="1"/>
</dbReference>
<keyword evidence="4" id="KW-0802">TPR repeat</keyword>
<dbReference type="KEGG" id="samy:DB32_000312"/>
<feature type="binding site" evidence="5">
    <location>
        <position position="47"/>
    </location>
    <ligand>
        <name>ATP</name>
        <dbReference type="ChEBI" id="CHEBI:30616"/>
    </ligand>
</feature>
<keyword evidence="2 5" id="KW-0547">Nucleotide-binding</keyword>
<accession>A0A0F6YF28</accession>
<feature type="domain" description="Protein kinase" evidence="7">
    <location>
        <begin position="15"/>
        <end position="288"/>
    </location>
</feature>
<dbReference type="GO" id="GO:0016020">
    <property type="term" value="C:membrane"/>
    <property type="evidence" value="ECO:0007669"/>
    <property type="project" value="UniProtKB-SubCell"/>
</dbReference>
<dbReference type="PROSITE" id="PS50011">
    <property type="entry name" value="PROTEIN_KINASE_DOM"/>
    <property type="match status" value="1"/>
</dbReference>
<keyword evidence="3 5" id="KW-0067">ATP-binding</keyword>
<evidence type="ECO:0000313" key="9">
    <source>
        <dbReference type="Proteomes" id="UP000034883"/>
    </source>
</evidence>
<dbReference type="GO" id="GO:0004016">
    <property type="term" value="F:adenylate cyclase activity"/>
    <property type="evidence" value="ECO:0007669"/>
    <property type="project" value="TreeGrafter"/>
</dbReference>
<dbReference type="InterPro" id="IPR027417">
    <property type="entry name" value="P-loop_NTPase"/>
</dbReference>
<dbReference type="Gene3D" id="1.10.510.10">
    <property type="entry name" value="Transferase(Phosphotransferase) domain 1"/>
    <property type="match status" value="1"/>
</dbReference>
<feature type="repeat" description="TPR" evidence="4">
    <location>
        <begin position="1202"/>
        <end position="1235"/>
    </location>
</feature>
<dbReference type="Gene3D" id="3.30.70.1230">
    <property type="entry name" value="Nucleotide cyclase"/>
    <property type="match status" value="1"/>
</dbReference>
<organism evidence="8 9">
    <name type="scientific">Sandaracinus amylolyticus</name>
    <dbReference type="NCBI Taxonomy" id="927083"/>
    <lineage>
        <taxon>Bacteria</taxon>
        <taxon>Pseudomonadati</taxon>
        <taxon>Myxococcota</taxon>
        <taxon>Polyangia</taxon>
        <taxon>Polyangiales</taxon>
        <taxon>Sandaracinaceae</taxon>
        <taxon>Sandaracinus</taxon>
    </lineage>
</organism>
<evidence type="ECO:0000256" key="4">
    <source>
        <dbReference type="PROSITE-ProRule" id="PRU00339"/>
    </source>
</evidence>